<keyword evidence="2" id="KW-1185">Reference proteome</keyword>
<comment type="caution">
    <text evidence="1">The sequence shown here is derived from an EMBL/GenBank/DDBJ whole genome shotgun (WGS) entry which is preliminary data.</text>
</comment>
<evidence type="ECO:0000313" key="2">
    <source>
        <dbReference type="Proteomes" id="UP000029228"/>
    </source>
</evidence>
<gene>
    <name evidence="1" type="ORF">JCM19235_1609</name>
</gene>
<reference evidence="1 2" key="1">
    <citation type="submission" date="2014-09" db="EMBL/GenBank/DDBJ databases">
        <title>Vibrio maritimus JCM 19235. (C45) whole genome shotgun sequence.</title>
        <authorList>
            <person name="Sawabe T."/>
            <person name="Meirelles P."/>
            <person name="Nakanishi M."/>
            <person name="Sayaka M."/>
            <person name="Hattori M."/>
            <person name="Ohkuma M."/>
        </authorList>
    </citation>
    <scope>NUCLEOTIDE SEQUENCE [LARGE SCALE GENOMIC DNA]</scope>
    <source>
        <strain evidence="2">JCM19235</strain>
    </source>
</reference>
<protein>
    <submittedName>
        <fullName evidence="1">Uncharacterized protein</fullName>
    </submittedName>
</protein>
<sequence length="65" mass="7253">MEGKVKELKISITINDVVYSSVRSACSDLNIDYSKVIRLTMDGMDHEDAVNQVLNEIVDHKTGLT</sequence>
<accession>A0A090SQX9</accession>
<dbReference type="AlphaFoldDB" id="A0A090SQX9"/>
<name>A0A090SQX9_9VIBR</name>
<evidence type="ECO:0000313" key="1">
    <source>
        <dbReference type="EMBL" id="GAL21787.1"/>
    </source>
</evidence>
<dbReference type="EMBL" id="BBMR01000009">
    <property type="protein sequence ID" value="GAL21787.1"/>
    <property type="molecule type" value="Genomic_DNA"/>
</dbReference>
<proteinExistence type="predicted"/>
<dbReference type="Proteomes" id="UP000029228">
    <property type="component" value="Unassembled WGS sequence"/>
</dbReference>
<organism evidence="1 2">
    <name type="scientific">Vibrio maritimus</name>
    <dbReference type="NCBI Taxonomy" id="990268"/>
    <lineage>
        <taxon>Bacteria</taxon>
        <taxon>Pseudomonadati</taxon>
        <taxon>Pseudomonadota</taxon>
        <taxon>Gammaproteobacteria</taxon>
        <taxon>Vibrionales</taxon>
        <taxon>Vibrionaceae</taxon>
        <taxon>Vibrio</taxon>
    </lineage>
</organism>